<keyword evidence="7 8" id="KW-0472">Membrane</keyword>
<feature type="transmembrane region" description="Helical" evidence="8">
    <location>
        <begin position="261"/>
        <end position="285"/>
    </location>
</feature>
<dbReference type="PANTHER" id="PTHR30294:SF44">
    <property type="entry name" value="MULTIDRUG ABC TRANSPORTER PERMEASE YBHR-RELATED"/>
    <property type="match status" value="1"/>
</dbReference>
<evidence type="ECO:0000313" key="10">
    <source>
        <dbReference type="EMBL" id="TGX55650.1"/>
    </source>
</evidence>
<dbReference type="GO" id="GO:0140359">
    <property type="term" value="F:ABC-type transporter activity"/>
    <property type="evidence" value="ECO:0007669"/>
    <property type="project" value="InterPro"/>
</dbReference>
<protein>
    <recommendedName>
        <fullName evidence="8">Transport permease protein</fullName>
    </recommendedName>
</protein>
<dbReference type="Proteomes" id="UP000306147">
    <property type="component" value="Unassembled WGS sequence"/>
</dbReference>
<keyword evidence="6 8" id="KW-1133">Transmembrane helix</keyword>
<dbReference type="GO" id="GO:0043190">
    <property type="term" value="C:ATP-binding cassette (ABC) transporter complex"/>
    <property type="evidence" value="ECO:0007669"/>
    <property type="project" value="InterPro"/>
</dbReference>
<feature type="transmembrane region" description="Helical" evidence="8">
    <location>
        <begin position="353"/>
        <end position="371"/>
    </location>
</feature>
<comment type="similarity">
    <text evidence="2 8">Belongs to the ABC-2 integral membrane protein family.</text>
</comment>
<dbReference type="InterPro" id="IPR000412">
    <property type="entry name" value="ABC_2_transport"/>
</dbReference>
<dbReference type="EMBL" id="SRXT01000001">
    <property type="protein sequence ID" value="TGX55650.1"/>
    <property type="molecule type" value="Genomic_DNA"/>
</dbReference>
<keyword evidence="4 8" id="KW-1003">Cell membrane</keyword>
<evidence type="ECO:0000256" key="1">
    <source>
        <dbReference type="ARBA" id="ARBA00004651"/>
    </source>
</evidence>
<dbReference type="InterPro" id="IPR047817">
    <property type="entry name" value="ABC2_TM_bact-type"/>
</dbReference>
<evidence type="ECO:0000256" key="3">
    <source>
        <dbReference type="ARBA" id="ARBA00022448"/>
    </source>
</evidence>
<proteinExistence type="inferred from homology"/>
<comment type="subcellular location">
    <subcellularLocation>
        <location evidence="8">Cell inner membrane</location>
        <topology evidence="8">Multi-pass membrane protein</topology>
    </subcellularLocation>
    <subcellularLocation>
        <location evidence="1">Cell membrane</location>
        <topology evidence="1">Multi-pass membrane protein</topology>
    </subcellularLocation>
</comment>
<feature type="transmembrane region" description="Helical" evidence="8">
    <location>
        <begin position="232"/>
        <end position="255"/>
    </location>
</feature>
<evidence type="ECO:0000256" key="7">
    <source>
        <dbReference type="ARBA" id="ARBA00023136"/>
    </source>
</evidence>
<dbReference type="Gene3D" id="3.40.1710.10">
    <property type="entry name" value="abc type-2 transporter like domain"/>
    <property type="match status" value="1"/>
</dbReference>
<dbReference type="PRINTS" id="PR00164">
    <property type="entry name" value="ABC2TRNSPORT"/>
</dbReference>
<dbReference type="RefSeq" id="WP_135961852.1">
    <property type="nucleotide sequence ID" value="NZ_SRXT01000001.1"/>
</dbReference>
<evidence type="ECO:0000256" key="5">
    <source>
        <dbReference type="ARBA" id="ARBA00022692"/>
    </source>
</evidence>
<dbReference type="PROSITE" id="PS51012">
    <property type="entry name" value="ABC_TM2"/>
    <property type="match status" value="1"/>
</dbReference>
<sequence>MRGLLERSGLRRLVAMIVKEMWAVLRDPKSRIVLFVPPLMQLFIFSFATTLDVKNVDVAIFDRSSGAHSAEIVSRIAGSPNFRRIVPLRSPHELRDAIDNQQVIAALVIDEDFDRRVAAGKPATVGVVLDGRRSNAAQIVNGYLSQIVGSVGADLVARPGPQAPAGSVVTNWYNPSLDYIWFTLPSLVAIITSVAGLAITSQSVARERELGTFDQLMVSPLRIHEILIGKMVPPFIIGMINGSLYLVIAPLVFGVPFTGSLLLFFLSLAMYMLALIGLGMLVSAIAKTQQQAFLGVFLITTPLILLSGYASPIDNMPGWLQLVTYLDPARYFLVIVQGLFLKAMPAAAVFHQLWPLALIACATLSASAWLFRARME</sequence>
<reference evidence="10 11" key="1">
    <citation type="submission" date="2019-04" db="EMBL/GenBank/DDBJ databases">
        <title>Sphingomonas psychrotolerans sp. nov., isolated from soil in the Tianshan Mountains, Xinjiang, China.</title>
        <authorList>
            <person name="Luo Y."/>
            <person name="Sheng H."/>
        </authorList>
    </citation>
    <scope>NUCLEOTIDE SEQUENCE [LARGE SCALE GENOMIC DNA]</scope>
    <source>
        <strain evidence="10 11">ZFGT-11</strain>
    </source>
</reference>
<dbReference type="OrthoDB" id="9784671at2"/>
<evidence type="ECO:0000256" key="6">
    <source>
        <dbReference type="ARBA" id="ARBA00022989"/>
    </source>
</evidence>
<dbReference type="Pfam" id="PF12698">
    <property type="entry name" value="ABC2_membrane_3"/>
    <property type="match status" value="1"/>
</dbReference>
<name>A0A4S1XIS9_9SPHN</name>
<evidence type="ECO:0000313" key="11">
    <source>
        <dbReference type="Proteomes" id="UP000306147"/>
    </source>
</evidence>
<dbReference type="AlphaFoldDB" id="A0A4S1XIS9"/>
<keyword evidence="5 8" id="KW-0812">Transmembrane</keyword>
<evidence type="ECO:0000256" key="8">
    <source>
        <dbReference type="RuleBase" id="RU361157"/>
    </source>
</evidence>
<feature type="transmembrane region" description="Helical" evidence="8">
    <location>
        <begin position="292"/>
        <end position="310"/>
    </location>
</feature>
<dbReference type="PANTHER" id="PTHR30294">
    <property type="entry name" value="MEMBRANE COMPONENT OF ABC TRANSPORTER YHHJ-RELATED"/>
    <property type="match status" value="1"/>
</dbReference>
<evidence type="ECO:0000256" key="2">
    <source>
        <dbReference type="ARBA" id="ARBA00007783"/>
    </source>
</evidence>
<feature type="transmembrane region" description="Helical" evidence="8">
    <location>
        <begin position="179"/>
        <end position="199"/>
    </location>
</feature>
<feature type="domain" description="ABC transmembrane type-2" evidence="9">
    <location>
        <begin position="137"/>
        <end position="374"/>
    </location>
</feature>
<dbReference type="InterPro" id="IPR051449">
    <property type="entry name" value="ABC-2_transporter_component"/>
</dbReference>
<accession>A0A4S1XIS9</accession>
<feature type="transmembrane region" description="Helical" evidence="8">
    <location>
        <begin position="32"/>
        <end position="51"/>
    </location>
</feature>
<evidence type="ECO:0000256" key="4">
    <source>
        <dbReference type="ARBA" id="ARBA00022475"/>
    </source>
</evidence>
<organism evidence="10 11">
    <name type="scientific">Sphingomonas gei</name>
    <dbReference type="NCBI Taxonomy" id="1395960"/>
    <lineage>
        <taxon>Bacteria</taxon>
        <taxon>Pseudomonadati</taxon>
        <taxon>Pseudomonadota</taxon>
        <taxon>Alphaproteobacteria</taxon>
        <taxon>Sphingomonadales</taxon>
        <taxon>Sphingomonadaceae</taxon>
        <taxon>Sphingomonas</taxon>
    </lineage>
</organism>
<dbReference type="InterPro" id="IPR013525">
    <property type="entry name" value="ABC2_TM"/>
</dbReference>
<gene>
    <name evidence="10" type="ORF">E5A73_00475</name>
</gene>
<keyword evidence="3 8" id="KW-0813">Transport</keyword>
<evidence type="ECO:0000259" key="9">
    <source>
        <dbReference type="PROSITE" id="PS51012"/>
    </source>
</evidence>
<keyword evidence="11" id="KW-1185">Reference proteome</keyword>
<comment type="caution">
    <text evidence="10">The sequence shown here is derived from an EMBL/GenBank/DDBJ whole genome shotgun (WGS) entry which is preliminary data.</text>
</comment>